<comment type="subcellular location">
    <subcellularLocation>
        <location evidence="7">Cell membrane</location>
        <topology evidence="7">Single-pass type II membrane protein</topology>
    </subcellularLocation>
    <text evidence="7">Localizes to the division septum where it forms a ring structure.</text>
</comment>
<feature type="coiled-coil region" evidence="9">
    <location>
        <begin position="62"/>
        <end position="96"/>
    </location>
</feature>
<evidence type="ECO:0000256" key="4">
    <source>
        <dbReference type="ARBA" id="ARBA00022989"/>
    </source>
</evidence>
<dbReference type="EMBL" id="CP041666">
    <property type="protein sequence ID" value="QDP40085.1"/>
    <property type="molecule type" value="Genomic_DNA"/>
</dbReference>
<feature type="region of interest" description="Disordered" evidence="10">
    <location>
        <begin position="1"/>
        <end position="30"/>
    </location>
</feature>
<comment type="similarity">
    <text evidence="7">Belongs to the FtsL family.</text>
</comment>
<name>A0A516KF96_9BACI</name>
<keyword evidence="3 7" id="KW-0812">Transmembrane</keyword>
<accession>A0A516KF96</accession>
<dbReference type="NCBIfam" id="TIGR02209">
    <property type="entry name" value="ftsL_broad"/>
    <property type="match status" value="1"/>
</dbReference>
<evidence type="ECO:0000256" key="5">
    <source>
        <dbReference type="ARBA" id="ARBA00023136"/>
    </source>
</evidence>
<keyword evidence="12" id="KW-1185">Reference proteome</keyword>
<dbReference type="InterPro" id="IPR011922">
    <property type="entry name" value="Cell_div_FtsL"/>
</dbReference>
<evidence type="ECO:0000256" key="6">
    <source>
        <dbReference type="ARBA" id="ARBA00023306"/>
    </source>
</evidence>
<evidence type="ECO:0000256" key="2">
    <source>
        <dbReference type="ARBA" id="ARBA00022618"/>
    </source>
</evidence>
<feature type="compositionally biased region" description="Polar residues" evidence="10">
    <location>
        <begin position="1"/>
        <end position="23"/>
    </location>
</feature>
<keyword evidence="2 7" id="KW-0132">Cell division</keyword>
<comment type="function">
    <text evidence="7">Essential cell division protein.</text>
</comment>
<dbReference type="GO" id="GO:0032153">
    <property type="term" value="C:cell division site"/>
    <property type="evidence" value="ECO:0007669"/>
    <property type="project" value="UniProtKB-UniRule"/>
</dbReference>
<keyword evidence="5 7" id="KW-0472">Membrane</keyword>
<dbReference type="GO" id="GO:0005886">
    <property type="term" value="C:plasma membrane"/>
    <property type="evidence" value="ECO:0007669"/>
    <property type="project" value="UniProtKB-SubCell"/>
</dbReference>
<evidence type="ECO:0000256" key="1">
    <source>
        <dbReference type="ARBA" id="ARBA00022475"/>
    </source>
</evidence>
<dbReference type="AlphaFoldDB" id="A0A516KF96"/>
<keyword evidence="4 7" id="KW-1133">Transmembrane helix</keyword>
<dbReference type="Proteomes" id="UP000315215">
    <property type="component" value="Chromosome"/>
</dbReference>
<evidence type="ECO:0000313" key="12">
    <source>
        <dbReference type="Proteomes" id="UP000315215"/>
    </source>
</evidence>
<protein>
    <recommendedName>
        <fullName evidence="7 8">Cell division protein FtsL</fullName>
    </recommendedName>
</protein>
<evidence type="ECO:0000256" key="3">
    <source>
        <dbReference type="ARBA" id="ARBA00022692"/>
    </source>
</evidence>
<keyword evidence="9" id="KW-0175">Coiled coil</keyword>
<organism evidence="11 12">
    <name type="scientific">Radiobacillus deserti</name>
    <dbReference type="NCBI Taxonomy" id="2594883"/>
    <lineage>
        <taxon>Bacteria</taxon>
        <taxon>Bacillati</taxon>
        <taxon>Bacillota</taxon>
        <taxon>Bacilli</taxon>
        <taxon>Bacillales</taxon>
        <taxon>Bacillaceae</taxon>
        <taxon>Radiobacillus</taxon>
    </lineage>
</organism>
<dbReference type="Pfam" id="PF04977">
    <property type="entry name" value="DivIC"/>
    <property type="match status" value="1"/>
</dbReference>
<dbReference type="OrthoDB" id="2973386at2"/>
<proteinExistence type="inferred from homology"/>
<dbReference type="HAMAP" id="MF_00910">
    <property type="entry name" value="FtsL"/>
    <property type="match status" value="1"/>
</dbReference>
<dbReference type="RefSeq" id="WP_143893317.1">
    <property type="nucleotide sequence ID" value="NZ_CP041666.1"/>
</dbReference>
<evidence type="ECO:0000256" key="8">
    <source>
        <dbReference type="NCBIfam" id="TIGR02209"/>
    </source>
</evidence>
<evidence type="ECO:0000256" key="9">
    <source>
        <dbReference type="SAM" id="Coils"/>
    </source>
</evidence>
<sequence>MVSASEARNWQQSWQQQTNPTTQREPERKVKVKINKKRWVTTGEKVLYTVSSAIAVTALFFIVSFSTSLDSLNRDVQQMEQQMDKQQVQNENLEYKVKELSNPDRILKIAKENGLKIQNAEVKQASTVSN</sequence>
<dbReference type="InterPro" id="IPR007060">
    <property type="entry name" value="FtsL/DivIC"/>
</dbReference>
<evidence type="ECO:0000256" key="7">
    <source>
        <dbReference type="HAMAP-Rule" id="MF_00910"/>
    </source>
</evidence>
<feature type="transmembrane region" description="Helical" evidence="7">
    <location>
        <begin position="46"/>
        <end position="65"/>
    </location>
</feature>
<evidence type="ECO:0000256" key="10">
    <source>
        <dbReference type="SAM" id="MobiDB-lite"/>
    </source>
</evidence>
<dbReference type="KEGG" id="aqt:FN924_07845"/>
<keyword evidence="6 7" id="KW-0131">Cell cycle</keyword>
<evidence type="ECO:0000313" key="11">
    <source>
        <dbReference type="EMBL" id="QDP40085.1"/>
    </source>
</evidence>
<gene>
    <name evidence="7 11" type="primary">ftsL</name>
    <name evidence="11" type="ORF">FN924_07845</name>
</gene>
<keyword evidence="1 7" id="KW-1003">Cell membrane</keyword>
<reference evidence="11 12" key="1">
    <citation type="submission" date="2019-07" db="EMBL/GenBank/DDBJ databases">
        <authorList>
            <person name="Li J."/>
        </authorList>
    </citation>
    <scope>NUCLEOTIDE SEQUENCE [LARGE SCALE GENOMIC DNA]</scope>
    <source>
        <strain evidence="11 12">TKL69</strain>
    </source>
</reference>
<dbReference type="GO" id="GO:0043093">
    <property type="term" value="P:FtsZ-dependent cytokinesis"/>
    <property type="evidence" value="ECO:0007669"/>
    <property type="project" value="UniProtKB-UniRule"/>
</dbReference>